<feature type="compositionally biased region" description="Basic residues" evidence="1">
    <location>
        <begin position="42"/>
        <end position="51"/>
    </location>
</feature>
<dbReference type="EMBL" id="GBRH01267333">
    <property type="protein sequence ID" value="JAD30562.1"/>
    <property type="molecule type" value="Transcribed_RNA"/>
</dbReference>
<name>A0A0A8Z6U3_ARUDO</name>
<dbReference type="AlphaFoldDB" id="A0A0A8Z6U3"/>
<reference evidence="2" key="2">
    <citation type="journal article" date="2015" name="Data Brief">
        <title>Shoot transcriptome of the giant reed, Arundo donax.</title>
        <authorList>
            <person name="Barrero R.A."/>
            <person name="Guerrero F.D."/>
            <person name="Moolhuijzen P."/>
            <person name="Goolsby J.A."/>
            <person name="Tidwell J."/>
            <person name="Bellgard S.E."/>
            <person name="Bellgard M.I."/>
        </authorList>
    </citation>
    <scope>NUCLEOTIDE SEQUENCE</scope>
    <source>
        <tissue evidence="2">Shoot tissue taken approximately 20 cm above the soil surface</tissue>
    </source>
</reference>
<feature type="compositionally biased region" description="Low complexity" evidence="1">
    <location>
        <begin position="9"/>
        <end position="25"/>
    </location>
</feature>
<organism evidence="2">
    <name type="scientific">Arundo donax</name>
    <name type="common">Giant reed</name>
    <name type="synonym">Donax arundinaceus</name>
    <dbReference type="NCBI Taxonomy" id="35708"/>
    <lineage>
        <taxon>Eukaryota</taxon>
        <taxon>Viridiplantae</taxon>
        <taxon>Streptophyta</taxon>
        <taxon>Embryophyta</taxon>
        <taxon>Tracheophyta</taxon>
        <taxon>Spermatophyta</taxon>
        <taxon>Magnoliopsida</taxon>
        <taxon>Liliopsida</taxon>
        <taxon>Poales</taxon>
        <taxon>Poaceae</taxon>
        <taxon>PACMAD clade</taxon>
        <taxon>Arundinoideae</taxon>
        <taxon>Arundineae</taxon>
        <taxon>Arundo</taxon>
    </lineage>
</organism>
<feature type="region of interest" description="Disordered" evidence="1">
    <location>
        <begin position="1"/>
        <end position="63"/>
    </location>
</feature>
<proteinExistence type="predicted"/>
<protein>
    <submittedName>
        <fullName evidence="2">Uncharacterized protein</fullName>
    </submittedName>
</protein>
<sequence>MIPTAFPSSAGRARWRPGPRGTGRAASRRRARRRVAPPARSRPTHSRRRPRPPWTCRAGRSGT</sequence>
<evidence type="ECO:0000313" key="2">
    <source>
        <dbReference type="EMBL" id="JAD30562.1"/>
    </source>
</evidence>
<feature type="compositionally biased region" description="Basic residues" evidence="1">
    <location>
        <begin position="26"/>
        <end position="35"/>
    </location>
</feature>
<accession>A0A0A8Z6U3</accession>
<reference evidence="2" key="1">
    <citation type="submission" date="2014-09" db="EMBL/GenBank/DDBJ databases">
        <authorList>
            <person name="Magalhaes I.L.F."/>
            <person name="Oliveira U."/>
            <person name="Santos F.R."/>
            <person name="Vidigal T.H.D.A."/>
            <person name="Brescovit A.D."/>
            <person name="Santos A.J."/>
        </authorList>
    </citation>
    <scope>NUCLEOTIDE SEQUENCE</scope>
    <source>
        <tissue evidence="2">Shoot tissue taken approximately 20 cm above the soil surface</tissue>
    </source>
</reference>
<evidence type="ECO:0000256" key="1">
    <source>
        <dbReference type="SAM" id="MobiDB-lite"/>
    </source>
</evidence>